<dbReference type="AlphaFoldDB" id="A0A084QG88"/>
<dbReference type="HOGENOM" id="CLU_033170_0_0_1"/>
<accession>A0A084QG88</accession>
<keyword evidence="3" id="KW-1185">Reference proteome</keyword>
<name>A0A084QG88_STAC4</name>
<dbReference type="OrthoDB" id="3555317at2759"/>
<dbReference type="OMA" id="RPRMKDS"/>
<protein>
    <recommendedName>
        <fullName evidence="4">BZIP domain-containing protein</fullName>
    </recommendedName>
</protein>
<dbReference type="PANTHER" id="PTHR40618">
    <property type="entry name" value="B-ZIP TRANSCRIPTION FACTOR (EUROFUNG)-RELATED"/>
    <property type="match status" value="1"/>
</dbReference>
<dbReference type="CDD" id="cd14688">
    <property type="entry name" value="bZIP_YAP"/>
    <property type="match status" value="1"/>
</dbReference>
<evidence type="ECO:0008006" key="4">
    <source>
        <dbReference type="Google" id="ProtNLM"/>
    </source>
</evidence>
<evidence type="ECO:0000313" key="2">
    <source>
        <dbReference type="EMBL" id="KFA62973.1"/>
    </source>
</evidence>
<dbReference type="Proteomes" id="UP000028524">
    <property type="component" value="Unassembled WGS sequence"/>
</dbReference>
<sequence length="427" mass="46860">MVAFEAVGSEVAPLRQPGRPRISDVSRPAQDEIALRKARQRLAQRSYRSRKQGALLSAQARAAQLEASLGKALRSFTQLQNYVSQKKQQSLPPDIVLALSKTGVELAAIAQQARSESPPISAPQPATERSKVSVLDDFDWRENGWQSILSPDINEVHRNIEAMSLVDRLIQACFGRARSALSYWASTEGLIPSPLLLPLRVGDSEILVGIGATKITDLADGSWGDGRYDQKTLNAMPKMLRIVEGEQVGAIPREAPPRLQRLKYGRTRTILRTTLPHLQGEFLEARDVEEYLEERGIFVRGARDVVKLALPSHEGGHREDGHEIADWSIFGHPGEIGLPIPSGKWNFTPPVGQYDIFTEGRGLPRDGFEQAPTAAIGLTISVDRLVKSLAMHATCLGPAPGIRKANVDCAIRESVMSMAEGNLQVRE</sequence>
<gene>
    <name evidence="2" type="ORF">S40285_10728</name>
</gene>
<evidence type="ECO:0000256" key="1">
    <source>
        <dbReference type="SAM" id="MobiDB-lite"/>
    </source>
</evidence>
<dbReference type="PANTHER" id="PTHR40618:SF1">
    <property type="entry name" value="B-ZIP TRANSCRIPTION FACTOR (EUROFUNG)"/>
    <property type="match status" value="1"/>
</dbReference>
<dbReference type="Gene3D" id="1.20.5.170">
    <property type="match status" value="1"/>
</dbReference>
<reference evidence="2 3" key="1">
    <citation type="journal article" date="2014" name="BMC Genomics">
        <title>Comparative genome sequencing reveals chemotype-specific gene clusters in the toxigenic black mold Stachybotrys.</title>
        <authorList>
            <person name="Semeiks J."/>
            <person name="Borek D."/>
            <person name="Otwinowski Z."/>
            <person name="Grishin N.V."/>
        </authorList>
    </citation>
    <scope>NUCLEOTIDE SEQUENCE [LARGE SCALE GENOMIC DNA]</scope>
    <source>
        <strain evidence="2 3">IBT 40285</strain>
    </source>
</reference>
<feature type="compositionally biased region" description="Basic and acidic residues" evidence="1">
    <location>
        <begin position="21"/>
        <end position="30"/>
    </location>
</feature>
<proteinExistence type="predicted"/>
<dbReference type="EMBL" id="KL660769">
    <property type="protein sequence ID" value="KFA62973.1"/>
    <property type="molecule type" value="Genomic_DNA"/>
</dbReference>
<dbReference type="InParanoid" id="A0A084QG88"/>
<feature type="region of interest" description="Disordered" evidence="1">
    <location>
        <begin position="1"/>
        <end position="30"/>
    </location>
</feature>
<evidence type="ECO:0000313" key="3">
    <source>
        <dbReference type="Proteomes" id="UP000028524"/>
    </source>
</evidence>
<organism evidence="2 3">
    <name type="scientific">Stachybotrys chlorohalonatus (strain IBT 40285)</name>
    <dbReference type="NCBI Taxonomy" id="1283841"/>
    <lineage>
        <taxon>Eukaryota</taxon>
        <taxon>Fungi</taxon>
        <taxon>Dikarya</taxon>
        <taxon>Ascomycota</taxon>
        <taxon>Pezizomycotina</taxon>
        <taxon>Sordariomycetes</taxon>
        <taxon>Hypocreomycetidae</taxon>
        <taxon>Hypocreales</taxon>
        <taxon>Stachybotryaceae</taxon>
        <taxon>Stachybotrys</taxon>
    </lineage>
</organism>